<dbReference type="Proteomes" id="UP000004931">
    <property type="component" value="Unassembled WGS sequence"/>
</dbReference>
<feature type="transmembrane region" description="Helical" evidence="6">
    <location>
        <begin position="77"/>
        <end position="95"/>
    </location>
</feature>
<feature type="transmembrane region" description="Helical" evidence="6">
    <location>
        <begin position="281"/>
        <end position="304"/>
    </location>
</feature>
<keyword evidence="4 6" id="KW-1133">Transmembrane helix</keyword>
<feature type="transmembrane region" description="Helical" evidence="6">
    <location>
        <begin position="101"/>
        <end position="124"/>
    </location>
</feature>
<evidence type="ECO:0000259" key="7">
    <source>
        <dbReference type="PROSITE" id="PS50850"/>
    </source>
</evidence>
<dbReference type="GO" id="GO:0022857">
    <property type="term" value="F:transmembrane transporter activity"/>
    <property type="evidence" value="ECO:0007669"/>
    <property type="project" value="InterPro"/>
</dbReference>
<dbReference type="eggNOG" id="COG2807">
    <property type="taxonomic scope" value="Bacteria"/>
</dbReference>
<feature type="transmembrane region" description="Helical" evidence="6">
    <location>
        <begin position="344"/>
        <end position="370"/>
    </location>
</feature>
<feature type="domain" description="Major facilitator superfamily (MFS) profile" evidence="7">
    <location>
        <begin position="10"/>
        <end position="401"/>
    </location>
</feature>
<dbReference type="Gene3D" id="1.20.1250.20">
    <property type="entry name" value="MFS general substrate transporter like domains"/>
    <property type="match status" value="1"/>
</dbReference>
<evidence type="ECO:0000313" key="8">
    <source>
        <dbReference type="EMBL" id="EAW31684.1"/>
    </source>
</evidence>
<reference evidence="8 9" key="1">
    <citation type="journal article" date="2010" name="J. Bacteriol.">
        <title>Genome sequence of the oligotrophic marine Gammaproteobacterium HTCC2143, isolated from the Oregon Coast.</title>
        <authorList>
            <person name="Oh H.M."/>
            <person name="Kang I."/>
            <person name="Ferriera S."/>
            <person name="Giovannoni S.J."/>
            <person name="Cho J.C."/>
        </authorList>
    </citation>
    <scope>NUCLEOTIDE SEQUENCE [LARGE SCALE GENOMIC DNA]</scope>
    <source>
        <strain evidence="8 9">HTCC2143</strain>
    </source>
</reference>
<dbReference type="SUPFAM" id="SSF103473">
    <property type="entry name" value="MFS general substrate transporter"/>
    <property type="match status" value="1"/>
</dbReference>
<evidence type="ECO:0000256" key="6">
    <source>
        <dbReference type="SAM" id="Phobius"/>
    </source>
</evidence>
<dbReference type="GO" id="GO:0016020">
    <property type="term" value="C:membrane"/>
    <property type="evidence" value="ECO:0007669"/>
    <property type="project" value="UniProtKB-SubCell"/>
</dbReference>
<dbReference type="InterPro" id="IPR020846">
    <property type="entry name" value="MFS_dom"/>
</dbReference>
<feature type="transmembrane region" description="Helical" evidence="6">
    <location>
        <begin position="12"/>
        <end position="35"/>
    </location>
</feature>
<dbReference type="PANTHER" id="PTHR43385">
    <property type="entry name" value="RIBOFLAVIN TRANSPORTER RIBJ"/>
    <property type="match status" value="1"/>
</dbReference>
<evidence type="ECO:0000256" key="3">
    <source>
        <dbReference type="ARBA" id="ARBA00022692"/>
    </source>
</evidence>
<dbReference type="PANTHER" id="PTHR43385:SF1">
    <property type="entry name" value="RIBOFLAVIN TRANSPORTER RIBJ"/>
    <property type="match status" value="1"/>
</dbReference>
<evidence type="ECO:0000256" key="5">
    <source>
        <dbReference type="ARBA" id="ARBA00023136"/>
    </source>
</evidence>
<dbReference type="Pfam" id="PF07690">
    <property type="entry name" value="MFS_1"/>
    <property type="match status" value="1"/>
</dbReference>
<evidence type="ECO:0000256" key="2">
    <source>
        <dbReference type="ARBA" id="ARBA00022448"/>
    </source>
</evidence>
<feature type="transmembrane region" description="Helical" evidence="6">
    <location>
        <begin position="47"/>
        <end position="65"/>
    </location>
</feature>
<feature type="transmembrane region" description="Helical" evidence="6">
    <location>
        <begin position="163"/>
        <end position="184"/>
    </location>
</feature>
<evidence type="ECO:0000256" key="1">
    <source>
        <dbReference type="ARBA" id="ARBA00004141"/>
    </source>
</evidence>
<keyword evidence="2" id="KW-0813">Transport</keyword>
<keyword evidence="3 6" id="KW-0812">Transmembrane</keyword>
<feature type="transmembrane region" description="Helical" evidence="6">
    <location>
        <begin position="310"/>
        <end position="332"/>
    </location>
</feature>
<feature type="transmembrane region" description="Helical" evidence="6">
    <location>
        <begin position="136"/>
        <end position="157"/>
    </location>
</feature>
<sequence length="402" mass="44097">MLKSVWTDTEIWALAVAETIVWAGIYYIFAALISQWERDLEWSKSELAIGFTCCLVVSGLIAPVIGSLIDKGFGRKVLVGGAVFGGVLLFLMVFMNSLWQFYTLWTLLGVAAACCFYEPCFAYITHTRPANAKAAITLVTLVAGFAGTFAFPAANILTEWFGWRVAVGFFSAMILFVAVPLFYYSTRSAKKTKTLLTSNERRQQSLERKSALREAITGRYFWIVTISFGLIMINHNGLLTHFLPMMDERGISLELAVFAAAMIGPMQVIGRLTMVLTEQWLSALVTCCLAFSCLIIASICLIYSMDSPRLIFGFVVFQGIGIGVFSIMRPVIIAELFGVRGFGAISGVSASVGQMSMAIAPTLAAAIWLLGGYDMVLLFMLTFAVVATLMFSSVALLQRRRA</sequence>
<dbReference type="OrthoDB" id="3199327at2"/>
<comment type="caution">
    <text evidence="8">The sequence shown here is derived from an EMBL/GenBank/DDBJ whole genome shotgun (WGS) entry which is preliminary data.</text>
</comment>
<dbReference type="EMBL" id="AAVT01000002">
    <property type="protein sequence ID" value="EAW31684.1"/>
    <property type="molecule type" value="Genomic_DNA"/>
</dbReference>
<keyword evidence="9" id="KW-1185">Reference proteome</keyword>
<feature type="transmembrane region" description="Helical" evidence="6">
    <location>
        <begin position="251"/>
        <end position="269"/>
    </location>
</feature>
<name>A0YAV4_9GAMM</name>
<dbReference type="AlphaFoldDB" id="A0YAV4"/>
<feature type="transmembrane region" description="Helical" evidence="6">
    <location>
        <begin position="376"/>
        <end position="397"/>
    </location>
</feature>
<feature type="transmembrane region" description="Helical" evidence="6">
    <location>
        <begin position="220"/>
        <end position="239"/>
    </location>
</feature>
<dbReference type="InterPro" id="IPR036259">
    <property type="entry name" value="MFS_trans_sf"/>
</dbReference>
<dbReference type="STRING" id="247633.GP2143_04520"/>
<dbReference type="InterPro" id="IPR011701">
    <property type="entry name" value="MFS"/>
</dbReference>
<organism evidence="8 9">
    <name type="scientific">marine gamma proteobacterium HTCC2143</name>
    <dbReference type="NCBI Taxonomy" id="247633"/>
    <lineage>
        <taxon>Bacteria</taxon>
        <taxon>Pseudomonadati</taxon>
        <taxon>Pseudomonadota</taxon>
        <taxon>Gammaproteobacteria</taxon>
        <taxon>Cellvibrionales</taxon>
        <taxon>Spongiibacteraceae</taxon>
        <taxon>BD1-7 clade</taxon>
    </lineage>
</organism>
<evidence type="ECO:0000256" key="4">
    <source>
        <dbReference type="ARBA" id="ARBA00022989"/>
    </source>
</evidence>
<evidence type="ECO:0000313" key="9">
    <source>
        <dbReference type="Proteomes" id="UP000004931"/>
    </source>
</evidence>
<protein>
    <submittedName>
        <fullName evidence="8">Major facilitator superfamily MFS_1</fullName>
    </submittedName>
</protein>
<accession>A0YAV4</accession>
<dbReference type="InterPro" id="IPR052983">
    <property type="entry name" value="MFS_Riboflavin_Transporter"/>
</dbReference>
<proteinExistence type="predicted"/>
<keyword evidence="5 6" id="KW-0472">Membrane</keyword>
<comment type="subcellular location">
    <subcellularLocation>
        <location evidence="1">Membrane</location>
        <topology evidence="1">Multi-pass membrane protein</topology>
    </subcellularLocation>
</comment>
<gene>
    <name evidence="8" type="ORF">GP2143_04520</name>
</gene>
<dbReference type="PROSITE" id="PS50850">
    <property type="entry name" value="MFS"/>
    <property type="match status" value="1"/>
</dbReference>